<sequence length="211" mass="23222">MFDIGRLLGVKREMDSHDVIKTDVYRYKRNTLASGLALLSLVFECLYFMLFYSLLNGTYYSILIGGSIVLNLAVLLITFLSSEGVKAYNKKYCIPLLIIAVIQIGRIFIYPTDIAMGGGYLYPESTYEITAWYFGTSLDQAAVSTILIIYLVLSAACLVVSAIVGYVRAKQLEVFTKHLEDGNISIDAALKELDAQDAANKATPAGEVENA</sequence>
<evidence type="ECO:0000313" key="2">
    <source>
        <dbReference type="EMBL" id="HIR39602.1"/>
    </source>
</evidence>
<reference evidence="2" key="1">
    <citation type="submission" date="2020-10" db="EMBL/GenBank/DDBJ databases">
        <authorList>
            <person name="Gilroy R."/>
        </authorList>
    </citation>
    <scope>NUCLEOTIDE SEQUENCE</scope>
    <source>
        <strain evidence="2">ChiW25-3613</strain>
    </source>
</reference>
<proteinExistence type="predicted"/>
<name>A0A9D1DAX1_9FIRM</name>
<dbReference type="EMBL" id="DVHB01000075">
    <property type="protein sequence ID" value="HIR39602.1"/>
    <property type="molecule type" value="Genomic_DNA"/>
</dbReference>
<organism evidence="2 3">
    <name type="scientific">Candidatus Coproplasma stercoripullorum</name>
    <dbReference type="NCBI Taxonomy" id="2840751"/>
    <lineage>
        <taxon>Bacteria</taxon>
        <taxon>Bacillati</taxon>
        <taxon>Bacillota</taxon>
        <taxon>Clostridia</taxon>
        <taxon>Eubacteriales</taxon>
        <taxon>Candidatus Coproplasma</taxon>
    </lineage>
</organism>
<evidence type="ECO:0000256" key="1">
    <source>
        <dbReference type="SAM" id="Phobius"/>
    </source>
</evidence>
<keyword evidence="1" id="KW-0812">Transmembrane</keyword>
<keyword evidence="1" id="KW-0472">Membrane</keyword>
<feature type="transmembrane region" description="Helical" evidence="1">
    <location>
        <begin position="58"/>
        <end position="80"/>
    </location>
</feature>
<dbReference type="AlphaFoldDB" id="A0A9D1DAX1"/>
<evidence type="ECO:0000313" key="3">
    <source>
        <dbReference type="Proteomes" id="UP000824179"/>
    </source>
</evidence>
<comment type="caution">
    <text evidence="2">The sequence shown here is derived from an EMBL/GenBank/DDBJ whole genome shotgun (WGS) entry which is preliminary data.</text>
</comment>
<keyword evidence="1" id="KW-1133">Transmembrane helix</keyword>
<feature type="transmembrane region" description="Helical" evidence="1">
    <location>
        <begin position="31"/>
        <end position="52"/>
    </location>
</feature>
<feature type="transmembrane region" description="Helical" evidence="1">
    <location>
        <begin position="141"/>
        <end position="167"/>
    </location>
</feature>
<feature type="transmembrane region" description="Helical" evidence="1">
    <location>
        <begin position="92"/>
        <end position="110"/>
    </location>
</feature>
<protein>
    <submittedName>
        <fullName evidence="2">Uncharacterized protein</fullName>
    </submittedName>
</protein>
<gene>
    <name evidence="2" type="ORF">IAB90_04375</name>
</gene>
<dbReference type="Proteomes" id="UP000824179">
    <property type="component" value="Unassembled WGS sequence"/>
</dbReference>
<reference evidence="2" key="2">
    <citation type="journal article" date="2021" name="PeerJ">
        <title>Extensive microbial diversity within the chicken gut microbiome revealed by metagenomics and culture.</title>
        <authorList>
            <person name="Gilroy R."/>
            <person name="Ravi A."/>
            <person name="Getino M."/>
            <person name="Pursley I."/>
            <person name="Horton D.L."/>
            <person name="Alikhan N.F."/>
            <person name="Baker D."/>
            <person name="Gharbi K."/>
            <person name="Hall N."/>
            <person name="Watson M."/>
            <person name="Adriaenssens E.M."/>
            <person name="Foster-Nyarko E."/>
            <person name="Jarju S."/>
            <person name="Secka A."/>
            <person name="Antonio M."/>
            <person name="Oren A."/>
            <person name="Chaudhuri R.R."/>
            <person name="La Ragione R."/>
            <person name="Hildebrand F."/>
            <person name="Pallen M.J."/>
        </authorList>
    </citation>
    <scope>NUCLEOTIDE SEQUENCE</scope>
    <source>
        <strain evidence="2">ChiW25-3613</strain>
    </source>
</reference>
<accession>A0A9D1DAX1</accession>